<dbReference type="RefSeq" id="WP_007297254.1">
    <property type="nucleotide sequence ID" value="NZ_AJJH01000049.1"/>
</dbReference>
<evidence type="ECO:0000256" key="1">
    <source>
        <dbReference type="SAM" id="MobiDB-lite"/>
    </source>
</evidence>
<dbReference type="EMBL" id="AJJH01000049">
    <property type="protein sequence ID" value="EID79888.1"/>
    <property type="molecule type" value="Genomic_DNA"/>
</dbReference>
<feature type="region of interest" description="Disordered" evidence="1">
    <location>
        <begin position="1"/>
        <end position="21"/>
    </location>
</feature>
<gene>
    <name evidence="2" type="ORF">W59_11196</name>
</gene>
<sequence>MSHQPGSPPTTDAGTRLREQRGRLTVTALGSLRHILDDVGIDTVQCFGTIAEALTAALTRSAPVVEMVPPLPRRDRTTPPCRRPVSARRPTQSIG</sequence>
<organism evidence="2 3">
    <name type="scientific">Rhodococcus opacus RKJ300 = JCM 13270</name>
    <dbReference type="NCBI Taxonomy" id="1165867"/>
    <lineage>
        <taxon>Bacteria</taxon>
        <taxon>Bacillati</taxon>
        <taxon>Actinomycetota</taxon>
        <taxon>Actinomycetes</taxon>
        <taxon>Mycobacteriales</taxon>
        <taxon>Nocardiaceae</taxon>
        <taxon>Rhodococcus</taxon>
    </lineage>
</organism>
<feature type="compositionally biased region" description="Polar residues" evidence="1">
    <location>
        <begin position="1"/>
        <end position="13"/>
    </location>
</feature>
<feature type="region of interest" description="Disordered" evidence="1">
    <location>
        <begin position="69"/>
        <end position="95"/>
    </location>
</feature>
<evidence type="ECO:0000313" key="3">
    <source>
        <dbReference type="Proteomes" id="UP000006447"/>
    </source>
</evidence>
<name>I0WU22_RHOOP</name>
<proteinExistence type="predicted"/>
<evidence type="ECO:0000313" key="2">
    <source>
        <dbReference type="EMBL" id="EID79888.1"/>
    </source>
</evidence>
<dbReference type="PATRIC" id="fig|1165867.3.peg.2282"/>
<comment type="caution">
    <text evidence="2">The sequence shown here is derived from an EMBL/GenBank/DDBJ whole genome shotgun (WGS) entry which is preliminary data.</text>
</comment>
<dbReference type="AlphaFoldDB" id="I0WU22"/>
<accession>I0WU22</accession>
<reference evidence="2 3" key="1">
    <citation type="journal article" date="2012" name="J. Bacteriol.">
        <title>Draft genome sequence of the nitrophenol-degrading actinomycete Rhodococcus imtechensis RKJ300.</title>
        <authorList>
            <person name="Vikram S."/>
            <person name="Kumar S."/>
            <person name="Subramanian S."/>
            <person name="Raghava G.P."/>
        </authorList>
    </citation>
    <scope>NUCLEOTIDE SEQUENCE [LARGE SCALE GENOMIC DNA]</scope>
    <source>
        <strain evidence="2 3">RKJ300</strain>
    </source>
</reference>
<protein>
    <submittedName>
        <fullName evidence="2">Uncharacterized protein</fullName>
    </submittedName>
</protein>
<dbReference type="Proteomes" id="UP000006447">
    <property type="component" value="Unassembled WGS sequence"/>
</dbReference>